<dbReference type="AlphaFoldDB" id="A0A0E9SG78"/>
<organism evidence="1">
    <name type="scientific">Anguilla anguilla</name>
    <name type="common">European freshwater eel</name>
    <name type="synonym">Muraena anguilla</name>
    <dbReference type="NCBI Taxonomy" id="7936"/>
    <lineage>
        <taxon>Eukaryota</taxon>
        <taxon>Metazoa</taxon>
        <taxon>Chordata</taxon>
        <taxon>Craniata</taxon>
        <taxon>Vertebrata</taxon>
        <taxon>Euteleostomi</taxon>
        <taxon>Actinopterygii</taxon>
        <taxon>Neopterygii</taxon>
        <taxon>Teleostei</taxon>
        <taxon>Anguilliformes</taxon>
        <taxon>Anguillidae</taxon>
        <taxon>Anguilla</taxon>
    </lineage>
</organism>
<protein>
    <submittedName>
        <fullName evidence="1">Uncharacterized protein</fullName>
    </submittedName>
</protein>
<reference evidence="1" key="1">
    <citation type="submission" date="2014-11" db="EMBL/GenBank/DDBJ databases">
        <authorList>
            <person name="Amaro Gonzalez C."/>
        </authorList>
    </citation>
    <scope>NUCLEOTIDE SEQUENCE</scope>
</reference>
<name>A0A0E9SG78_ANGAN</name>
<evidence type="ECO:0000313" key="1">
    <source>
        <dbReference type="EMBL" id="JAH39705.1"/>
    </source>
</evidence>
<proteinExistence type="predicted"/>
<dbReference type="EMBL" id="GBXM01068872">
    <property type="protein sequence ID" value="JAH39705.1"/>
    <property type="molecule type" value="Transcribed_RNA"/>
</dbReference>
<sequence>MTKCKCKGNRTVCEDSTAEDCGVKRRYGS</sequence>
<accession>A0A0E9SG78</accession>
<reference evidence="1" key="2">
    <citation type="journal article" date="2015" name="Fish Shellfish Immunol.">
        <title>Early steps in the European eel (Anguilla anguilla)-Vibrio vulnificus interaction in the gills: Role of the RtxA13 toxin.</title>
        <authorList>
            <person name="Callol A."/>
            <person name="Pajuelo D."/>
            <person name="Ebbesson L."/>
            <person name="Teles M."/>
            <person name="MacKenzie S."/>
            <person name="Amaro C."/>
        </authorList>
    </citation>
    <scope>NUCLEOTIDE SEQUENCE</scope>
</reference>